<protein>
    <submittedName>
        <fullName evidence="3">Response regulator receiver domain-containing protein</fullName>
    </submittedName>
</protein>
<keyword evidence="4" id="KW-1185">Reference proteome</keyword>
<dbReference type="PANTHER" id="PTHR43228:SF1">
    <property type="entry name" value="TWO-COMPONENT RESPONSE REGULATOR ARR22"/>
    <property type="match status" value="1"/>
</dbReference>
<dbReference type="Proteomes" id="UP000184048">
    <property type="component" value="Unassembled WGS sequence"/>
</dbReference>
<dbReference type="SUPFAM" id="SSF52172">
    <property type="entry name" value="CheY-like"/>
    <property type="match status" value="1"/>
</dbReference>
<keyword evidence="1" id="KW-0597">Phosphoprotein</keyword>
<reference evidence="3 4" key="1">
    <citation type="submission" date="2016-11" db="EMBL/GenBank/DDBJ databases">
        <authorList>
            <person name="Jaros S."/>
            <person name="Januszkiewicz K."/>
            <person name="Wedrychowicz H."/>
        </authorList>
    </citation>
    <scope>NUCLEOTIDE SEQUENCE [LARGE SCALE GENOMIC DNA]</scope>
    <source>
        <strain evidence="3 4">DSM 18119</strain>
    </source>
</reference>
<proteinExistence type="predicted"/>
<dbReference type="RefSeq" id="WP_072834566.1">
    <property type="nucleotide sequence ID" value="NZ_FQUU01000004.1"/>
</dbReference>
<dbReference type="SMART" id="SM00448">
    <property type="entry name" value="REC"/>
    <property type="match status" value="1"/>
</dbReference>
<name>A0A1M4X6C4_9BACT</name>
<dbReference type="PANTHER" id="PTHR43228">
    <property type="entry name" value="TWO-COMPONENT RESPONSE REGULATOR"/>
    <property type="match status" value="1"/>
</dbReference>
<dbReference type="OrthoDB" id="9789181at2"/>
<evidence type="ECO:0000259" key="2">
    <source>
        <dbReference type="PROSITE" id="PS50110"/>
    </source>
</evidence>
<evidence type="ECO:0000313" key="4">
    <source>
        <dbReference type="Proteomes" id="UP000184048"/>
    </source>
</evidence>
<dbReference type="InterPro" id="IPR058245">
    <property type="entry name" value="NreC/VraR/RcsB-like_REC"/>
</dbReference>
<dbReference type="STRING" id="1121884.SAMN02745131_01353"/>
<sequence>MPITLLITDDSTIILKTWKYILGFDPRFQVIDTCTSGEIAVEQVQKLHPDIVIMDSNLPGISGIEATAMISKCVPETKVLGFSLHTEPIYARSFIAAGAVDYIEKTVSVKKMAETLLRIYHNQTPGYLGKELKMQKGVFAKGIHKK</sequence>
<dbReference type="GO" id="GO:0000160">
    <property type="term" value="P:phosphorelay signal transduction system"/>
    <property type="evidence" value="ECO:0007669"/>
    <property type="project" value="InterPro"/>
</dbReference>
<feature type="modified residue" description="4-aspartylphosphate" evidence="1">
    <location>
        <position position="55"/>
    </location>
</feature>
<evidence type="ECO:0000256" key="1">
    <source>
        <dbReference type="PROSITE-ProRule" id="PRU00169"/>
    </source>
</evidence>
<evidence type="ECO:0000313" key="3">
    <source>
        <dbReference type="EMBL" id="SHE89050.1"/>
    </source>
</evidence>
<dbReference type="InterPro" id="IPR011006">
    <property type="entry name" value="CheY-like_superfamily"/>
</dbReference>
<dbReference type="InterPro" id="IPR001789">
    <property type="entry name" value="Sig_transdc_resp-reg_receiver"/>
</dbReference>
<organism evidence="3 4">
    <name type="scientific">Flavisolibacter ginsengisoli DSM 18119</name>
    <dbReference type="NCBI Taxonomy" id="1121884"/>
    <lineage>
        <taxon>Bacteria</taxon>
        <taxon>Pseudomonadati</taxon>
        <taxon>Bacteroidota</taxon>
        <taxon>Chitinophagia</taxon>
        <taxon>Chitinophagales</taxon>
        <taxon>Chitinophagaceae</taxon>
        <taxon>Flavisolibacter</taxon>
    </lineage>
</organism>
<dbReference type="AlphaFoldDB" id="A0A1M4X6C4"/>
<dbReference type="PROSITE" id="PS50110">
    <property type="entry name" value="RESPONSE_REGULATORY"/>
    <property type="match status" value="1"/>
</dbReference>
<dbReference type="EMBL" id="FQUU01000004">
    <property type="protein sequence ID" value="SHE89050.1"/>
    <property type="molecule type" value="Genomic_DNA"/>
</dbReference>
<gene>
    <name evidence="3" type="ORF">SAMN02745131_01353</name>
</gene>
<dbReference type="InterPro" id="IPR052048">
    <property type="entry name" value="ST_Response_Regulator"/>
</dbReference>
<feature type="domain" description="Response regulatory" evidence="2">
    <location>
        <begin position="4"/>
        <end position="120"/>
    </location>
</feature>
<dbReference type="Gene3D" id="3.40.50.2300">
    <property type="match status" value="1"/>
</dbReference>
<dbReference type="Pfam" id="PF00072">
    <property type="entry name" value="Response_reg"/>
    <property type="match status" value="1"/>
</dbReference>
<accession>A0A1M4X6C4</accession>
<dbReference type="CDD" id="cd17535">
    <property type="entry name" value="REC_NarL-like"/>
    <property type="match status" value="1"/>
</dbReference>